<gene>
    <name evidence="5" type="primary">ftsH3</name>
    <name evidence="5" type="ORF">TBK1r_21080</name>
</gene>
<reference evidence="5 6" key="1">
    <citation type="submission" date="2019-02" db="EMBL/GenBank/DDBJ databases">
        <title>Deep-cultivation of Planctomycetes and their phenomic and genomic characterization uncovers novel biology.</title>
        <authorList>
            <person name="Wiegand S."/>
            <person name="Jogler M."/>
            <person name="Boedeker C."/>
            <person name="Pinto D."/>
            <person name="Vollmers J."/>
            <person name="Rivas-Marin E."/>
            <person name="Kohn T."/>
            <person name="Peeters S.H."/>
            <person name="Heuer A."/>
            <person name="Rast P."/>
            <person name="Oberbeckmann S."/>
            <person name="Bunk B."/>
            <person name="Jeske O."/>
            <person name="Meyerdierks A."/>
            <person name="Storesund J.E."/>
            <person name="Kallscheuer N."/>
            <person name="Luecker S."/>
            <person name="Lage O.M."/>
            <person name="Pohl T."/>
            <person name="Merkel B.J."/>
            <person name="Hornburger P."/>
            <person name="Mueller R.-W."/>
            <person name="Bruemmer F."/>
            <person name="Labrenz M."/>
            <person name="Spormann A.M."/>
            <person name="Op den Camp H."/>
            <person name="Overmann J."/>
            <person name="Amann R."/>
            <person name="Jetten M.S.M."/>
            <person name="Mascher T."/>
            <person name="Medema M.H."/>
            <person name="Devos D.P."/>
            <person name="Kaster A.-K."/>
            <person name="Ovreas L."/>
            <person name="Rohde M."/>
            <person name="Galperin M.Y."/>
            <person name="Jogler C."/>
        </authorList>
    </citation>
    <scope>NUCLEOTIDE SEQUENCE [LARGE SCALE GENOMIC DNA]</scope>
    <source>
        <strain evidence="5 6">TBK1r</strain>
    </source>
</reference>
<keyword evidence="2" id="KW-0547">Nucleotide-binding</keyword>
<dbReference type="InterPro" id="IPR027417">
    <property type="entry name" value="P-loop_NTPase"/>
</dbReference>
<keyword evidence="5" id="KW-0482">Metalloprotease</keyword>
<dbReference type="Gene3D" id="1.10.8.60">
    <property type="match status" value="1"/>
</dbReference>
<dbReference type="CDD" id="cd19481">
    <property type="entry name" value="RecA-like_protease"/>
    <property type="match status" value="1"/>
</dbReference>
<keyword evidence="6" id="KW-1185">Reference proteome</keyword>
<evidence type="ECO:0000256" key="2">
    <source>
        <dbReference type="ARBA" id="ARBA00022741"/>
    </source>
</evidence>
<feature type="domain" description="AAA+ ATPase" evidence="4">
    <location>
        <begin position="270"/>
        <end position="399"/>
    </location>
</feature>
<keyword evidence="5" id="KW-0282">Flagellum</keyword>
<keyword evidence="5" id="KW-0645">Protease</keyword>
<dbReference type="InterPro" id="IPR003959">
    <property type="entry name" value="ATPase_AAA_core"/>
</dbReference>
<comment type="similarity">
    <text evidence="1">Belongs to the AAA ATPase family.</text>
</comment>
<keyword evidence="5" id="KW-0969">Cilium</keyword>
<keyword evidence="5" id="KW-0966">Cell projection</keyword>
<dbReference type="Pfam" id="PF00004">
    <property type="entry name" value="AAA"/>
    <property type="match status" value="1"/>
</dbReference>
<keyword evidence="5" id="KW-0378">Hydrolase</keyword>
<dbReference type="Gene3D" id="3.40.50.300">
    <property type="entry name" value="P-loop containing nucleotide triphosphate hydrolases"/>
    <property type="match status" value="1"/>
</dbReference>
<dbReference type="GO" id="GO:0008237">
    <property type="term" value="F:metallopeptidase activity"/>
    <property type="evidence" value="ECO:0007669"/>
    <property type="project" value="UniProtKB-KW"/>
</dbReference>
<evidence type="ECO:0000259" key="4">
    <source>
        <dbReference type="SMART" id="SM00382"/>
    </source>
</evidence>
<evidence type="ECO:0000313" key="6">
    <source>
        <dbReference type="Proteomes" id="UP000318081"/>
    </source>
</evidence>
<organism evidence="5 6">
    <name type="scientific">Stieleria magnilauensis</name>
    <dbReference type="NCBI Taxonomy" id="2527963"/>
    <lineage>
        <taxon>Bacteria</taxon>
        <taxon>Pseudomonadati</taxon>
        <taxon>Planctomycetota</taxon>
        <taxon>Planctomycetia</taxon>
        <taxon>Pirellulales</taxon>
        <taxon>Pirellulaceae</taxon>
        <taxon>Stieleria</taxon>
    </lineage>
</organism>
<evidence type="ECO:0000256" key="1">
    <source>
        <dbReference type="ARBA" id="ARBA00006914"/>
    </source>
</evidence>
<evidence type="ECO:0000256" key="3">
    <source>
        <dbReference type="ARBA" id="ARBA00022840"/>
    </source>
</evidence>
<accession>A0ABX5XMF3</accession>
<dbReference type="SUPFAM" id="SSF52540">
    <property type="entry name" value="P-loop containing nucleoside triphosphate hydrolases"/>
    <property type="match status" value="1"/>
</dbReference>
<dbReference type="EC" id="3.4.24.-" evidence="5"/>
<evidence type="ECO:0000313" key="5">
    <source>
        <dbReference type="EMBL" id="QDV83173.1"/>
    </source>
</evidence>
<dbReference type="InterPro" id="IPR003593">
    <property type="entry name" value="AAA+_ATPase"/>
</dbReference>
<dbReference type="RefSeq" id="WP_145209661.1">
    <property type="nucleotide sequence ID" value="NZ_CP036432.1"/>
</dbReference>
<dbReference type="SMART" id="SM00382">
    <property type="entry name" value="AAA"/>
    <property type="match status" value="1"/>
</dbReference>
<dbReference type="InterPro" id="IPR050221">
    <property type="entry name" value="26S_Proteasome_ATPase"/>
</dbReference>
<protein>
    <submittedName>
        <fullName evidence="5">ATP-dependent zinc metalloprotease FtsH 3</fullName>
        <ecNumber evidence="5">3.4.24.-</ecNumber>
    </submittedName>
</protein>
<dbReference type="Proteomes" id="UP000318081">
    <property type="component" value="Chromosome"/>
</dbReference>
<dbReference type="PANTHER" id="PTHR23073">
    <property type="entry name" value="26S PROTEASOME REGULATORY SUBUNIT"/>
    <property type="match status" value="1"/>
</dbReference>
<keyword evidence="3" id="KW-0067">ATP-binding</keyword>
<dbReference type="EMBL" id="CP036432">
    <property type="protein sequence ID" value="QDV83173.1"/>
    <property type="molecule type" value="Genomic_DNA"/>
</dbReference>
<sequence length="490" mass="54349">MAYLGWLFAGLLVGALVGIGLAFAWRSNSFTMMESCEEDDEDSARLVAPLLKAHFKPTAVSAITITERRFPFRMRADLQRTIDRVFAGDITIKHFFGVRNEYSHCAPTLTDCILETMNNPAYAIPPEYEELDLGEDRPLQVLKNALWLLESDGVRFAVMLSPCGQYGQVTGMQFQVGIPNTADGNQLAQSFFKQLEDAVARGESYRGKILSLEQAEHSFTGESSGITVHQLRTVARDEVILPAETLTLLERNVIDFARSRERLCQLGLSKKKGILFYGPPGTGKTHTIHHLAGSLRGHTTILISAEQVGMLGEYMTLARLLQPSIVVMEDVDLIARDRTSMDSVCEEVLLNKLLNEMDGLKEDAEIFFLLTTNRPEALEAALASRPGRIDQAIEFPLPDGEGRRKLVSLYAPRQSLEPSLIDEIVRRTDGVSAAFIKELMRRATQFCVERSDATSDLIHADVEAALDEMLFKGGSLNRKLLGAGHECLES</sequence>
<proteinExistence type="inferred from homology"/>
<name>A0ABX5XMF3_9BACT</name>